<keyword evidence="6" id="KW-1185">Reference proteome</keyword>
<dbReference type="InterPro" id="IPR031989">
    <property type="entry name" value="DUF5067"/>
</dbReference>
<feature type="region of interest" description="Disordered" evidence="2">
    <location>
        <begin position="37"/>
        <end position="60"/>
    </location>
</feature>
<keyword evidence="1 3" id="KW-0732">Signal</keyword>
<organism evidence="5 6">
    <name type="scientific">Thermophilibacter gallinarum</name>
    <dbReference type="NCBI Taxonomy" id="2779357"/>
    <lineage>
        <taxon>Bacteria</taxon>
        <taxon>Bacillati</taxon>
        <taxon>Actinomycetota</taxon>
        <taxon>Coriobacteriia</taxon>
        <taxon>Coriobacteriales</taxon>
        <taxon>Atopobiaceae</taxon>
        <taxon>Thermophilibacter</taxon>
    </lineage>
</organism>
<protein>
    <submittedName>
        <fullName evidence="5">DUF5067 domain-containing protein</fullName>
    </submittedName>
</protein>
<feature type="signal peptide" evidence="3">
    <location>
        <begin position="1"/>
        <end position="30"/>
    </location>
</feature>
<evidence type="ECO:0000313" key="6">
    <source>
        <dbReference type="Proteomes" id="UP001194273"/>
    </source>
</evidence>
<reference evidence="5 6" key="1">
    <citation type="submission" date="2020-10" db="EMBL/GenBank/DDBJ databases">
        <title>ChiBAC.</title>
        <authorList>
            <person name="Zenner C."/>
            <person name="Hitch T.C.A."/>
            <person name="Clavel T."/>
        </authorList>
    </citation>
    <scope>NUCLEOTIDE SEQUENCE [LARGE SCALE GENOMIC DNA]</scope>
    <source>
        <strain evidence="5 6">DSM 107455</strain>
    </source>
</reference>
<dbReference type="Gene3D" id="2.60.40.1240">
    <property type="match status" value="1"/>
</dbReference>
<evidence type="ECO:0000256" key="1">
    <source>
        <dbReference type="ARBA" id="ARBA00022729"/>
    </source>
</evidence>
<evidence type="ECO:0000256" key="3">
    <source>
        <dbReference type="SAM" id="SignalP"/>
    </source>
</evidence>
<dbReference type="InterPro" id="IPR029050">
    <property type="entry name" value="Immunoprotect_excell_Ig-like"/>
</dbReference>
<accession>A0ABR9QR44</accession>
<feature type="domain" description="DUF5067" evidence="4">
    <location>
        <begin position="43"/>
        <end position="155"/>
    </location>
</feature>
<sequence length="173" mass="18139">MTVRKNALMGKRIVVAALMVAALATPCALVGCGGGAPADTDEAPVEQEAEPEQAEPEASDAEYAVTIDGSAMTEDYEGNPAMIVDFSFTNNSDEATSFAVACSQKAFQNGVELERAITTDDLGNGYMAEIKPGATTTARIAYALTDESDVTVEVEELFSFDDTMLAEATFSVA</sequence>
<dbReference type="Pfam" id="PF16729">
    <property type="entry name" value="DUF5067"/>
    <property type="match status" value="1"/>
</dbReference>
<evidence type="ECO:0000313" key="5">
    <source>
        <dbReference type="EMBL" id="MBE5023553.1"/>
    </source>
</evidence>
<dbReference type="RefSeq" id="WP_193528987.1">
    <property type="nucleotide sequence ID" value="NZ_JADCJZ010000001.1"/>
</dbReference>
<evidence type="ECO:0000259" key="4">
    <source>
        <dbReference type="Pfam" id="PF16729"/>
    </source>
</evidence>
<name>A0ABR9QR44_9ACTN</name>
<dbReference type="EMBL" id="JADCJZ010000001">
    <property type="protein sequence ID" value="MBE5023553.1"/>
    <property type="molecule type" value="Genomic_DNA"/>
</dbReference>
<gene>
    <name evidence="5" type="ORF">INF26_01625</name>
</gene>
<dbReference type="Proteomes" id="UP001194273">
    <property type="component" value="Unassembled WGS sequence"/>
</dbReference>
<feature type="compositionally biased region" description="Acidic residues" evidence="2">
    <location>
        <begin position="39"/>
        <end position="60"/>
    </location>
</feature>
<evidence type="ECO:0000256" key="2">
    <source>
        <dbReference type="SAM" id="MobiDB-lite"/>
    </source>
</evidence>
<comment type="caution">
    <text evidence="5">The sequence shown here is derived from an EMBL/GenBank/DDBJ whole genome shotgun (WGS) entry which is preliminary data.</text>
</comment>
<proteinExistence type="predicted"/>
<dbReference type="PROSITE" id="PS51257">
    <property type="entry name" value="PROKAR_LIPOPROTEIN"/>
    <property type="match status" value="1"/>
</dbReference>
<feature type="chain" id="PRO_5045325974" evidence="3">
    <location>
        <begin position="31"/>
        <end position="173"/>
    </location>
</feature>